<protein>
    <submittedName>
        <fullName evidence="1">Uncharacterized protein</fullName>
    </submittedName>
</protein>
<accession>A0AB73IPF3</accession>
<evidence type="ECO:0000313" key="1">
    <source>
        <dbReference type="EMBL" id="MDP9651907.1"/>
    </source>
</evidence>
<reference evidence="1" key="1">
    <citation type="submission" date="2023-07" db="EMBL/GenBank/DDBJ databases">
        <title>Sorghum-associated microbial communities from plants grown in Nebraska, USA.</title>
        <authorList>
            <person name="Schachtman D."/>
        </authorList>
    </citation>
    <scope>NUCLEOTIDE SEQUENCE</scope>
    <source>
        <strain evidence="1">DS1061</strain>
    </source>
</reference>
<name>A0AB73IPF3_9BURK</name>
<dbReference type="RefSeq" id="WP_392396409.1">
    <property type="nucleotide sequence ID" value="NZ_JAURTK010000039.1"/>
</dbReference>
<evidence type="ECO:0000313" key="2">
    <source>
        <dbReference type="Proteomes" id="UP001229486"/>
    </source>
</evidence>
<sequence length="89" mass="10848">MRAASEIIGKIVSDYQNGVYPDMDRKRFAFYDRLEFESEAFEKWLNEENPFYSFERYSDEPVIYEDPDTETEWHKWLAKKGLSLMDEFR</sequence>
<dbReference type="Proteomes" id="UP001229486">
    <property type="component" value="Unassembled WGS sequence"/>
</dbReference>
<organism evidence="1 2">
    <name type="scientific">Paraburkholderia caledonica</name>
    <dbReference type="NCBI Taxonomy" id="134536"/>
    <lineage>
        <taxon>Bacteria</taxon>
        <taxon>Pseudomonadati</taxon>
        <taxon>Pseudomonadota</taxon>
        <taxon>Betaproteobacteria</taxon>
        <taxon>Burkholderiales</taxon>
        <taxon>Burkholderiaceae</taxon>
        <taxon>Paraburkholderia</taxon>
    </lineage>
</organism>
<dbReference type="EMBL" id="JAURTK010000039">
    <property type="protein sequence ID" value="MDP9651907.1"/>
    <property type="molecule type" value="Genomic_DNA"/>
</dbReference>
<gene>
    <name evidence="1" type="ORF">J2793_007382</name>
</gene>
<dbReference type="AlphaFoldDB" id="A0AB73IPF3"/>
<proteinExistence type="predicted"/>
<comment type="caution">
    <text evidence="1">The sequence shown here is derived from an EMBL/GenBank/DDBJ whole genome shotgun (WGS) entry which is preliminary data.</text>
</comment>